<reference evidence="3" key="1">
    <citation type="submission" date="2017-03" db="EMBL/GenBank/DDBJ databases">
        <authorList>
            <person name="Lund M.B."/>
        </authorList>
    </citation>
    <scope>NUCLEOTIDE SEQUENCE [LARGE SCALE GENOMIC DNA]</scope>
</reference>
<name>A0A2A6FV85_9MICO</name>
<comment type="caution">
    <text evidence="2">The sequence shown here is derived from an EMBL/GenBank/DDBJ whole genome shotgun (WGS) entry which is preliminary data.</text>
</comment>
<feature type="region of interest" description="Disordered" evidence="1">
    <location>
        <begin position="1"/>
        <end position="22"/>
    </location>
</feature>
<sequence length="95" mass="10092">MTMIPPPPPSGPTAVPDLGPRFELPDRDRSLGFEAIGGGFIPGEDVQVAVIMREVSARMDVRARALVMGHELGQARRVILMGSISGTTVLSPVLE</sequence>
<dbReference type="AlphaFoldDB" id="A0A2A6FV85"/>
<gene>
    <name evidence="2" type="ORF">B5766_00090</name>
</gene>
<evidence type="ECO:0000313" key="2">
    <source>
        <dbReference type="EMBL" id="PDQ36560.1"/>
    </source>
</evidence>
<dbReference type="Proteomes" id="UP000219994">
    <property type="component" value="Unassembled WGS sequence"/>
</dbReference>
<proteinExistence type="predicted"/>
<accession>A0A2A6FV85</accession>
<organism evidence="2 3">
    <name type="scientific">Candidatus Lumbricidiphila eiseniae</name>
    <dbReference type="NCBI Taxonomy" id="1969409"/>
    <lineage>
        <taxon>Bacteria</taxon>
        <taxon>Bacillati</taxon>
        <taxon>Actinomycetota</taxon>
        <taxon>Actinomycetes</taxon>
        <taxon>Micrococcales</taxon>
        <taxon>Microbacteriaceae</taxon>
        <taxon>Candidatus Lumbricidiphila</taxon>
    </lineage>
</organism>
<evidence type="ECO:0000313" key="3">
    <source>
        <dbReference type="Proteomes" id="UP000219994"/>
    </source>
</evidence>
<protein>
    <submittedName>
        <fullName evidence="2">Uncharacterized protein</fullName>
    </submittedName>
</protein>
<evidence type="ECO:0000256" key="1">
    <source>
        <dbReference type="SAM" id="MobiDB-lite"/>
    </source>
</evidence>
<feature type="compositionally biased region" description="Pro residues" evidence="1">
    <location>
        <begin position="1"/>
        <end position="11"/>
    </location>
</feature>
<dbReference type="EMBL" id="NAEP01000003">
    <property type="protein sequence ID" value="PDQ36560.1"/>
    <property type="molecule type" value="Genomic_DNA"/>
</dbReference>